<protein>
    <submittedName>
        <fullName evidence="1">Uncharacterized protein</fullName>
    </submittedName>
</protein>
<evidence type="ECO:0000313" key="2">
    <source>
        <dbReference type="Proteomes" id="UP000198844"/>
    </source>
</evidence>
<name>A0A1I7ER16_9BURK</name>
<reference evidence="1 2" key="1">
    <citation type="submission" date="2016-10" db="EMBL/GenBank/DDBJ databases">
        <authorList>
            <person name="de Groot N.N."/>
        </authorList>
    </citation>
    <scope>NUCLEOTIDE SEQUENCE [LARGE SCALE GENOMIC DNA]</scope>
    <source>
        <strain evidence="1 2">LMG 27731</strain>
    </source>
</reference>
<dbReference type="EMBL" id="FPBH01000052">
    <property type="protein sequence ID" value="SFU26347.1"/>
    <property type="molecule type" value="Genomic_DNA"/>
</dbReference>
<dbReference type="Proteomes" id="UP000198844">
    <property type="component" value="Unassembled WGS sequence"/>
</dbReference>
<proteinExistence type="predicted"/>
<gene>
    <name evidence="1" type="ORF">SAMN05192563_105237</name>
</gene>
<dbReference type="AlphaFoldDB" id="A0A1I7ER16"/>
<sequence length="97" mass="10478">MPVGSTAQFADISMLTRQNLAVKRIAKKLTPRRCCPLPGDRGGRPAAPVVSFRFGVYRKADAIQRPATVASCTGTALPNWRMVWDHEPGSSKVSGNP</sequence>
<evidence type="ECO:0000313" key="1">
    <source>
        <dbReference type="EMBL" id="SFU26347.1"/>
    </source>
</evidence>
<accession>A0A1I7ER16</accession>
<organism evidence="1 2">
    <name type="scientific">Paraburkholderia aspalathi</name>
    <dbReference type="NCBI Taxonomy" id="1324617"/>
    <lineage>
        <taxon>Bacteria</taxon>
        <taxon>Pseudomonadati</taxon>
        <taxon>Pseudomonadota</taxon>
        <taxon>Betaproteobacteria</taxon>
        <taxon>Burkholderiales</taxon>
        <taxon>Burkholderiaceae</taxon>
        <taxon>Paraburkholderia</taxon>
    </lineage>
</organism>